<keyword evidence="6" id="KW-0812">Transmembrane</keyword>
<dbReference type="PANTHER" id="PTHR33446">
    <property type="entry name" value="PROTEIN TONB-RELATED"/>
    <property type="match status" value="1"/>
</dbReference>
<evidence type="ECO:0000256" key="11">
    <source>
        <dbReference type="SAM" id="MobiDB-lite"/>
    </source>
</evidence>
<keyword evidence="8" id="KW-1133">Transmembrane helix</keyword>
<sequence>MGLMTASANGAHMQSGYRGAGRSPVGIGAAIAVHAVAGGLFLLTPREVYAPYVPQILIGNQIPLTPPPPPEKTDQPPESKITPKALPDPLPARVDPAIDIPTTGPDIRTTDTVTNTKPGTVEILPPPPPDPPREAVLREARIDPRALPAFQPEYPGSMVRQGLEGSVTVRVTISPEGRVTAIEQLSATDEAFWIATQRHALRKWRFQPATRDGVATVSSKVMTVHFRLAGI</sequence>
<protein>
    <recommendedName>
        <fullName evidence="10">Protein TonB</fullName>
    </recommendedName>
</protein>
<dbReference type="Proteomes" id="UP000015525">
    <property type="component" value="Unassembled WGS sequence"/>
</dbReference>
<evidence type="ECO:0000256" key="10">
    <source>
        <dbReference type="RuleBase" id="RU362123"/>
    </source>
</evidence>
<dbReference type="InterPro" id="IPR037682">
    <property type="entry name" value="TonB_C"/>
</dbReference>
<dbReference type="PROSITE" id="PS52015">
    <property type="entry name" value="TONB_CTD"/>
    <property type="match status" value="1"/>
</dbReference>
<keyword evidence="10" id="KW-0735">Signal-anchor</keyword>
<evidence type="ECO:0000256" key="9">
    <source>
        <dbReference type="ARBA" id="ARBA00023136"/>
    </source>
</evidence>
<feature type="region of interest" description="Disordered" evidence="11">
    <location>
        <begin position="63"/>
        <end position="131"/>
    </location>
</feature>
<dbReference type="Gene3D" id="3.30.2420.10">
    <property type="entry name" value="TonB"/>
    <property type="match status" value="1"/>
</dbReference>
<dbReference type="PANTHER" id="PTHR33446:SF2">
    <property type="entry name" value="PROTEIN TONB"/>
    <property type="match status" value="1"/>
</dbReference>
<comment type="function">
    <text evidence="10">Interacts with outer membrane receptor proteins that carry out high-affinity binding and energy dependent uptake into the periplasmic space of specific substrates. It could act to transduce energy from the cytoplasmic membrane to specific energy-requiring processes in the outer membrane, resulting in the release into the periplasm of ligands bound by these outer membrane proteins.</text>
</comment>
<dbReference type="InterPro" id="IPR051045">
    <property type="entry name" value="TonB-dependent_transducer"/>
</dbReference>
<name>T0GZR9_9SPHN</name>
<keyword evidence="5 10" id="KW-0997">Cell inner membrane</keyword>
<keyword evidence="9" id="KW-0472">Membrane</keyword>
<evidence type="ECO:0000259" key="12">
    <source>
        <dbReference type="PROSITE" id="PS52015"/>
    </source>
</evidence>
<dbReference type="GO" id="GO:0030288">
    <property type="term" value="C:outer membrane-bounded periplasmic space"/>
    <property type="evidence" value="ECO:0007669"/>
    <property type="project" value="InterPro"/>
</dbReference>
<keyword evidence="7 10" id="KW-0653">Protein transport</keyword>
<evidence type="ECO:0000256" key="2">
    <source>
        <dbReference type="ARBA" id="ARBA00006555"/>
    </source>
</evidence>
<dbReference type="GO" id="GO:0055085">
    <property type="term" value="P:transmembrane transport"/>
    <property type="evidence" value="ECO:0007669"/>
    <property type="project" value="InterPro"/>
</dbReference>
<dbReference type="InterPro" id="IPR003538">
    <property type="entry name" value="TonB"/>
</dbReference>
<dbReference type="Pfam" id="PF03544">
    <property type="entry name" value="TonB_C"/>
    <property type="match status" value="1"/>
</dbReference>
<dbReference type="PATRIC" id="fig|1329909.3.peg.1103"/>
<dbReference type="GO" id="GO:0015891">
    <property type="term" value="P:siderophore transport"/>
    <property type="evidence" value="ECO:0007669"/>
    <property type="project" value="InterPro"/>
</dbReference>
<dbReference type="RefSeq" id="WP_021237448.1">
    <property type="nucleotide sequence ID" value="NZ_ATHO01000050.1"/>
</dbReference>
<evidence type="ECO:0000256" key="8">
    <source>
        <dbReference type="ARBA" id="ARBA00022989"/>
    </source>
</evidence>
<evidence type="ECO:0000256" key="5">
    <source>
        <dbReference type="ARBA" id="ARBA00022519"/>
    </source>
</evidence>
<gene>
    <name evidence="13" type="ORF">L288_05755</name>
</gene>
<evidence type="ECO:0000256" key="3">
    <source>
        <dbReference type="ARBA" id="ARBA00022448"/>
    </source>
</evidence>
<reference evidence="13 14" key="1">
    <citation type="journal article" date="2013" name="Genome Announc.">
        <title>Draft Genome Sequence of Sphingobium quisquiliarum Strain P25T, a Novel Hexachlorocyclohexane (HCH)-Degrading Bacterium Isolated from an HCH Dumpsite.</title>
        <authorList>
            <person name="Kumar Singh A."/>
            <person name="Sangwan N."/>
            <person name="Sharma A."/>
            <person name="Gupta V."/>
            <person name="Khurana J.P."/>
            <person name="Lal R."/>
        </authorList>
    </citation>
    <scope>NUCLEOTIDE SEQUENCE [LARGE SCALE GENOMIC DNA]</scope>
    <source>
        <strain evidence="13 14">P25</strain>
    </source>
</reference>
<proteinExistence type="inferred from homology"/>
<evidence type="ECO:0000313" key="13">
    <source>
        <dbReference type="EMBL" id="EQB09491.1"/>
    </source>
</evidence>
<dbReference type="GO" id="GO:0015031">
    <property type="term" value="P:protein transport"/>
    <property type="evidence" value="ECO:0007669"/>
    <property type="project" value="UniProtKB-UniRule"/>
</dbReference>
<evidence type="ECO:0000256" key="1">
    <source>
        <dbReference type="ARBA" id="ARBA00004383"/>
    </source>
</evidence>
<evidence type="ECO:0000256" key="7">
    <source>
        <dbReference type="ARBA" id="ARBA00022927"/>
    </source>
</evidence>
<keyword evidence="14" id="KW-1185">Reference proteome</keyword>
<dbReference type="PRINTS" id="PR01374">
    <property type="entry name" value="TONBPROTEIN"/>
</dbReference>
<dbReference type="InterPro" id="IPR006260">
    <property type="entry name" value="TonB/TolA_C"/>
</dbReference>
<feature type="domain" description="TonB C-terminal" evidence="12">
    <location>
        <begin position="139"/>
        <end position="231"/>
    </location>
</feature>
<dbReference type="EMBL" id="ATHO01000050">
    <property type="protein sequence ID" value="EQB09491.1"/>
    <property type="molecule type" value="Genomic_DNA"/>
</dbReference>
<comment type="caution">
    <text evidence="13">The sequence shown here is derived from an EMBL/GenBank/DDBJ whole genome shotgun (WGS) entry which is preliminary data.</text>
</comment>
<comment type="similarity">
    <text evidence="2 10">Belongs to the TonB family.</text>
</comment>
<dbReference type="SUPFAM" id="SSF74653">
    <property type="entry name" value="TolA/TonB C-terminal domain"/>
    <property type="match status" value="1"/>
</dbReference>
<accession>T0GZR9</accession>
<dbReference type="GO" id="GO:0031992">
    <property type="term" value="F:energy transducer activity"/>
    <property type="evidence" value="ECO:0007669"/>
    <property type="project" value="InterPro"/>
</dbReference>
<comment type="subcellular location">
    <subcellularLocation>
        <location evidence="1 10">Cell inner membrane</location>
        <topology evidence="1 10">Single-pass membrane protein</topology>
        <orientation evidence="1 10">Periplasmic side</orientation>
    </subcellularLocation>
</comment>
<dbReference type="NCBIfam" id="TIGR01352">
    <property type="entry name" value="tonB_Cterm"/>
    <property type="match status" value="1"/>
</dbReference>
<keyword evidence="4 10" id="KW-1003">Cell membrane</keyword>
<dbReference type="AlphaFoldDB" id="T0GZR9"/>
<evidence type="ECO:0000313" key="14">
    <source>
        <dbReference type="Proteomes" id="UP000015525"/>
    </source>
</evidence>
<evidence type="ECO:0000256" key="6">
    <source>
        <dbReference type="ARBA" id="ARBA00022692"/>
    </source>
</evidence>
<organism evidence="13 14">
    <name type="scientific">Sphingobium quisquiliarum P25</name>
    <dbReference type="NCBI Taxonomy" id="1329909"/>
    <lineage>
        <taxon>Bacteria</taxon>
        <taxon>Pseudomonadati</taxon>
        <taxon>Pseudomonadota</taxon>
        <taxon>Alphaproteobacteria</taxon>
        <taxon>Sphingomonadales</taxon>
        <taxon>Sphingomonadaceae</taxon>
        <taxon>Sphingobium</taxon>
    </lineage>
</organism>
<keyword evidence="3 10" id="KW-0813">Transport</keyword>
<dbReference type="GO" id="GO:0098797">
    <property type="term" value="C:plasma membrane protein complex"/>
    <property type="evidence" value="ECO:0007669"/>
    <property type="project" value="TreeGrafter"/>
</dbReference>
<evidence type="ECO:0000256" key="4">
    <source>
        <dbReference type="ARBA" id="ARBA00022475"/>
    </source>
</evidence>